<sequence length="213" mass="25126">MSCPCGHEHRMHFMYFSPNPESPIGGFCRHKEDIQGPINSTSHSYDSDSDDCISYSTPTYTYGTYTSYSTTYSGQNQYSVPSVCHTTNVSWNAHKVSSGFKGSYASETTTWGKIGEKTCSCNSCRCNYCISDQAQKDYWDGYRKKYERERMERERNRKEQERKEKMEKERLQRIQEENKRWRNAQFTERRKMRGLFRAVLRSLKEVFVCTTNR</sequence>
<proteinExistence type="predicted"/>
<name>A0A8F8PMD6_9VIRU</name>
<keyword evidence="1" id="KW-0175">Coiled coil</keyword>
<dbReference type="EMBL" id="MZ420154">
    <property type="protein sequence ID" value="QYA18440.1"/>
    <property type="molecule type" value="Genomic_DNA"/>
</dbReference>
<protein>
    <submittedName>
        <fullName evidence="2">Uncharacterized protein</fullName>
    </submittedName>
</protein>
<gene>
    <name evidence="2" type="ORF">KOM_12_171</name>
</gene>
<evidence type="ECO:0000256" key="1">
    <source>
        <dbReference type="SAM" id="Coils"/>
    </source>
</evidence>
<reference evidence="2" key="1">
    <citation type="submission" date="2021-06" db="EMBL/GenBank/DDBJ databases">
        <authorList>
            <person name="Rolland C."/>
        </authorList>
    </citation>
    <scope>NUCLEOTIDE SEQUENCE</scope>
    <source>
        <strain evidence="2">347.936635</strain>
    </source>
</reference>
<evidence type="ECO:0000313" key="2">
    <source>
        <dbReference type="EMBL" id="QYA18440.1"/>
    </source>
</evidence>
<feature type="coiled-coil region" evidence="1">
    <location>
        <begin position="143"/>
        <end position="184"/>
    </location>
</feature>
<organism evidence="2">
    <name type="scientific">Clandestinovirus</name>
    <dbReference type="NCBI Taxonomy" id="2831644"/>
    <lineage>
        <taxon>Viruses</taxon>
    </lineage>
</organism>
<accession>A0A8F8PMD6</accession>